<proteinExistence type="predicted"/>
<protein>
    <submittedName>
        <fullName evidence="2">Uncharacterized protein</fullName>
    </submittedName>
</protein>
<feature type="compositionally biased region" description="Low complexity" evidence="1">
    <location>
        <begin position="74"/>
        <end position="90"/>
    </location>
</feature>
<gene>
    <name evidence="2" type="ORF">KVT40_006597</name>
</gene>
<feature type="compositionally biased region" description="Low complexity" evidence="1">
    <location>
        <begin position="169"/>
        <end position="185"/>
    </location>
</feature>
<organism evidence="2 3">
    <name type="scientific">Elsinoe batatas</name>
    <dbReference type="NCBI Taxonomy" id="2601811"/>
    <lineage>
        <taxon>Eukaryota</taxon>
        <taxon>Fungi</taxon>
        <taxon>Dikarya</taxon>
        <taxon>Ascomycota</taxon>
        <taxon>Pezizomycotina</taxon>
        <taxon>Dothideomycetes</taxon>
        <taxon>Dothideomycetidae</taxon>
        <taxon>Myriangiales</taxon>
        <taxon>Elsinoaceae</taxon>
        <taxon>Elsinoe</taxon>
    </lineage>
</organism>
<comment type="caution">
    <text evidence="2">The sequence shown here is derived from an EMBL/GenBank/DDBJ whole genome shotgun (WGS) entry which is preliminary data.</text>
</comment>
<dbReference type="Proteomes" id="UP000809789">
    <property type="component" value="Unassembled WGS sequence"/>
</dbReference>
<feature type="compositionally biased region" description="Low complexity" evidence="1">
    <location>
        <begin position="28"/>
        <end position="45"/>
    </location>
</feature>
<dbReference type="EMBL" id="JAESVG020000007">
    <property type="protein sequence ID" value="KAG8626196.1"/>
    <property type="molecule type" value="Genomic_DNA"/>
</dbReference>
<reference evidence="2" key="1">
    <citation type="submission" date="2021-07" db="EMBL/GenBank/DDBJ databases">
        <title>Elsinoe batatas strain:CRI-CJ2 Genome sequencing and assembly.</title>
        <authorList>
            <person name="Huang L."/>
        </authorList>
    </citation>
    <scope>NUCLEOTIDE SEQUENCE</scope>
    <source>
        <strain evidence="2">CRI-CJ2</strain>
    </source>
</reference>
<dbReference type="OrthoDB" id="10471982at2759"/>
<evidence type="ECO:0000256" key="1">
    <source>
        <dbReference type="SAM" id="MobiDB-lite"/>
    </source>
</evidence>
<name>A0A8K0L1Z8_9PEZI</name>
<sequence>MGSKKTKHAEQPEPLSKKAKKKLKQEQEAQAAQAAQAALPAVKPQGVISKGNEKPQQASSGTTKKSKQKKAKEAATTQPAAPQHSATATSIHQPAQKYDQPFSFAKLPSASTCVPGFTSDVKVSNAALPQASTPAIKATKRKFSSSSASDSDSDHSGRLVAKAPRMDKSASASQSPSVSSVVSTSSEEDGPIDMFTKAEKGLADVAALTGLNFRDLNTSVTTSDTKDIPAMSTVNKHQNGEKSLIHAGGGQVALVARDSDGDDANNQQTMQGHGSDKVALADALFDVNKNLFGLSKGFVDLNQNLVKLTKVLGELRRG</sequence>
<evidence type="ECO:0000313" key="2">
    <source>
        <dbReference type="EMBL" id="KAG8626196.1"/>
    </source>
</evidence>
<dbReference type="AlphaFoldDB" id="A0A8K0L1Z8"/>
<evidence type="ECO:0000313" key="3">
    <source>
        <dbReference type="Proteomes" id="UP000809789"/>
    </source>
</evidence>
<keyword evidence="3" id="KW-1185">Reference proteome</keyword>
<feature type="region of interest" description="Disordered" evidence="1">
    <location>
        <begin position="125"/>
        <end position="190"/>
    </location>
</feature>
<feature type="region of interest" description="Disordered" evidence="1">
    <location>
        <begin position="1"/>
        <end position="94"/>
    </location>
</feature>
<accession>A0A8K0L1Z8</accession>